<dbReference type="SUPFAM" id="SSF46955">
    <property type="entry name" value="Putative DNA-binding domain"/>
    <property type="match status" value="1"/>
</dbReference>
<gene>
    <name evidence="14" type="ORF">EYH50_02345</name>
</gene>
<dbReference type="GO" id="GO:0006432">
    <property type="term" value="P:phenylalanyl-tRNA aminoacylation"/>
    <property type="evidence" value="ECO:0007669"/>
    <property type="project" value="InterPro"/>
</dbReference>
<evidence type="ECO:0000256" key="6">
    <source>
        <dbReference type="ARBA" id="ARBA00022598"/>
    </source>
</evidence>
<keyword evidence="7" id="KW-0479">Metal-binding</keyword>
<dbReference type="NCBIfam" id="TIGR00471">
    <property type="entry name" value="pheT_arch"/>
    <property type="match status" value="1"/>
</dbReference>
<evidence type="ECO:0000256" key="7">
    <source>
        <dbReference type="ARBA" id="ARBA00022723"/>
    </source>
</evidence>
<dbReference type="Gene3D" id="3.30.930.10">
    <property type="entry name" value="Bira Bifunctional Protein, Domain 2"/>
    <property type="match status" value="1"/>
</dbReference>
<keyword evidence="11" id="KW-0648">Protein biosynthesis</keyword>
<dbReference type="GO" id="GO:0000287">
    <property type="term" value="F:magnesium ion binding"/>
    <property type="evidence" value="ECO:0007669"/>
    <property type="project" value="InterPro"/>
</dbReference>
<dbReference type="AlphaFoldDB" id="A0A832ZSW4"/>
<keyword evidence="6 14" id="KW-0436">Ligase</keyword>
<dbReference type="InterPro" id="IPR045864">
    <property type="entry name" value="aa-tRNA-synth_II/BPL/LPL"/>
</dbReference>
<dbReference type="InterPro" id="IPR045060">
    <property type="entry name" value="Phe-tRNA-ligase_IIc_bsu"/>
</dbReference>
<evidence type="ECO:0000256" key="3">
    <source>
        <dbReference type="ARBA" id="ARBA00007438"/>
    </source>
</evidence>
<evidence type="ECO:0000313" key="15">
    <source>
        <dbReference type="Proteomes" id="UP000600071"/>
    </source>
</evidence>
<comment type="subcellular location">
    <subcellularLocation>
        <location evidence="2">Cytoplasm</location>
    </subcellularLocation>
</comment>
<keyword evidence="10" id="KW-0460">Magnesium</keyword>
<reference evidence="14" key="1">
    <citation type="journal article" date="2020" name="ISME J.">
        <title>Gammaproteobacteria mediating utilization of methyl-, sulfur- and petroleum organic compounds in deep ocean hydrothermal plumes.</title>
        <authorList>
            <person name="Zhou Z."/>
            <person name="Liu Y."/>
            <person name="Pan J."/>
            <person name="Cron B.R."/>
            <person name="Toner B.M."/>
            <person name="Anantharaman K."/>
            <person name="Breier J.A."/>
            <person name="Dick G.J."/>
            <person name="Li M."/>
        </authorList>
    </citation>
    <scope>NUCLEOTIDE SEQUENCE</scope>
    <source>
        <strain evidence="14">SZUA-1523</strain>
    </source>
</reference>
<dbReference type="Pfam" id="PF03484">
    <property type="entry name" value="B5"/>
    <property type="match status" value="1"/>
</dbReference>
<dbReference type="InterPro" id="IPR041616">
    <property type="entry name" value="PheRS_beta_core"/>
</dbReference>
<dbReference type="Gene3D" id="3.50.40.10">
    <property type="entry name" value="Phenylalanyl-trna Synthetase, Chain B, domain 3"/>
    <property type="match status" value="1"/>
</dbReference>
<dbReference type="PANTHER" id="PTHR10947">
    <property type="entry name" value="PHENYLALANYL-TRNA SYNTHETASE BETA CHAIN AND LEUCINE-RICH REPEAT-CONTAINING PROTEIN 47"/>
    <property type="match status" value="1"/>
</dbReference>
<dbReference type="Gene3D" id="3.30.56.10">
    <property type="match status" value="2"/>
</dbReference>
<dbReference type="PROSITE" id="PS51483">
    <property type="entry name" value="B5"/>
    <property type="match status" value="1"/>
</dbReference>
<accession>A0A832ZSW4</accession>
<dbReference type="CDD" id="cd00769">
    <property type="entry name" value="PheRS_beta_core"/>
    <property type="match status" value="1"/>
</dbReference>
<evidence type="ECO:0000256" key="12">
    <source>
        <dbReference type="ARBA" id="ARBA00023146"/>
    </source>
</evidence>
<dbReference type="InterPro" id="IPR020825">
    <property type="entry name" value="Phe-tRNA_synthase-like_B3/B4"/>
</dbReference>
<dbReference type="EC" id="6.1.1.20" evidence="4"/>
<evidence type="ECO:0000259" key="13">
    <source>
        <dbReference type="PROSITE" id="PS51483"/>
    </source>
</evidence>
<name>A0A832ZSW4_9CREN</name>
<dbReference type="GO" id="GO:0004826">
    <property type="term" value="F:phenylalanine-tRNA ligase activity"/>
    <property type="evidence" value="ECO:0007669"/>
    <property type="project" value="UniProtKB-EC"/>
</dbReference>
<dbReference type="SMART" id="SM00873">
    <property type="entry name" value="B3_4"/>
    <property type="match status" value="1"/>
</dbReference>
<evidence type="ECO:0000256" key="1">
    <source>
        <dbReference type="ARBA" id="ARBA00001946"/>
    </source>
</evidence>
<dbReference type="GO" id="GO:0003723">
    <property type="term" value="F:RNA binding"/>
    <property type="evidence" value="ECO:0007669"/>
    <property type="project" value="InterPro"/>
</dbReference>
<dbReference type="PANTHER" id="PTHR10947:SF0">
    <property type="entry name" value="PHENYLALANINE--TRNA LIGASE BETA SUBUNIT"/>
    <property type="match status" value="1"/>
</dbReference>
<protein>
    <recommendedName>
        <fullName evidence="4">phenylalanine--tRNA ligase</fullName>
        <ecNumber evidence="4">6.1.1.20</ecNumber>
    </recommendedName>
</protein>
<evidence type="ECO:0000256" key="5">
    <source>
        <dbReference type="ARBA" id="ARBA00022490"/>
    </source>
</evidence>
<feature type="domain" description="B5" evidence="13">
    <location>
        <begin position="285"/>
        <end position="361"/>
    </location>
</feature>
<keyword evidence="9" id="KW-0067">ATP-binding</keyword>
<evidence type="ECO:0000256" key="11">
    <source>
        <dbReference type="ARBA" id="ARBA00022917"/>
    </source>
</evidence>
<comment type="similarity">
    <text evidence="3">Belongs to the phenylalanyl-tRNA synthetase beta subunit family. Type 2 subfamily.</text>
</comment>
<sequence>MCVSSPLFPQGGGYMPVLRFKPGRVKEALGLSLDKALEVMERLKIEVELDAEGNVIAELEVDRPDMYSLEGIARQAKGLLGLELGMPNYEIVESGYRIVVEDVPTRPYVAGAVVWDVDVDEDFLEELIQFQEKLHTSHGGQRRRVAIGLHDLDKLPSRNVFYRFMDVDKVVFKPLHHEREMTLREVLEETSQGKSYGSISLQDGKHPVLFSGEEVISVPPVINADLTRIEPGTRHIFIDVTGPELKPVLDILSILAANLAERSKSKKIGVVDVEAPWGRLREPSLEPMTMVLNPEYASRIIGTSITADDTVEALKRMRFDARKVNVSHVEVEVPRYRVDILHPVDLVEEIALAIGLDRLAPEKPRLMLRGSLLPIRAWEREARLILVGHGFVEVYSYSLTSCKDQIELAGIDEKRLVIIENPVGVESGCYRASLLPLLLRIAAANQHAVPLRVFEIGDVIVASEEDKERGIAHQRRVALLYMGEKAGYEDIQSVVYSVLRLLGDEITEVVPANHRLFIEGRTAELRTRRGVVAVLGEVKPEILEKLGVTYPIAAAEIDYTALQRK</sequence>
<comment type="cofactor">
    <cofactor evidence="1">
        <name>Mg(2+)</name>
        <dbReference type="ChEBI" id="CHEBI:18420"/>
    </cofactor>
</comment>
<evidence type="ECO:0000256" key="8">
    <source>
        <dbReference type="ARBA" id="ARBA00022741"/>
    </source>
</evidence>
<dbReference type="Pfam" id="PF17759">
    <property type="entry name" value="tRNA_synthFbeta"/>
    <property type="match status" value="1"/>
</dbReference>
<evidence type="ECO:0000256" key="9">
    <source>
        <dbReference type="ARBA" id="ARBA00022840"/>
    </source>
</evidence>
<dbReference type="InterPro" id="IPR004531">
    <property type="entry name" value="Phe-tRNA-synth_IIc_bsu_arc_euk"/>
</dbReference>
<dbReference type="InterPro" id="IPR005146">
    <property type="entry name" value="B3/B4_tRNA-bd"/>
</dbReference>
<evidence type="ECO:0000256" key="4">
    <source>
        <dbReference type="ARBA" id="ARBA00012814"/>
    </source>
</evidence>
<dbReference type="InterPro" id="IPR005147">
    <property type="entry name" value="tRNA_synthase_B5-dom"/>
</dbReference>
<evidence type="ECO:0000256" key="10">
    <source>
        <dbReference type="ARBA" id="ARBA00022842"/>
    </source>
</evidence>
<dbReference type="GO" id="GO:0009328">
    <property type="term" value="C:phenylalanine-tRNA ligase complex"/>
    <property type="evidence" value="ECO:0007669"/>
    <property type="project" value="TreeGrafter"/>
</dbReference>
<dbReference type="SMART" id="SM00874">
    <property type="entry name" value="B5"/>
    <property type="match status" value="1"/>
</dbReference>
<dbReference type="SUPFAM" id="SSF55681">
    <property type="entry name" value="Class II aaRS and biotin synthetases"/>
    <property type="match status" value="1"/>
</dbReference>
<keyword evidence="12" id="KW-0030">Aminoacyl-tRNA synthetase</keyword>
<keyword evidence="8" id="KW-0547">Nucleotide-binding</keyword>
<dbReference type="EMBL" id="DQVR01000050">
    <property type="protein sequence ID" value="HIQ23871.1"/>
    <property type="molecule type" value="Genomic_DNA"/>
</dbReference>
<keyword evidence="5" id="KW-0963">Cytoplasm</keyword>
<dbReference type="InterPro" id="IPR009061">
    <property type="entry name" value="DNA-bd_dom_put_sf"/>
</dbReference>
<organism evidence="14 15">
    <name type="scientific">Pyrodictium delaneyi</name>
    <dbReference type="NCBI Taxonomy" id="1273541"/>
    <lineage>
        <taxon>Archaea</taxon>
        <taxon>Thermoproteota</taxon>
        <taxon>Thermoprotei</taxon>
        <taxon>Desulfurococcales</taxon>
        <taxon>Pyrodictiaceae</taxon>
        <taxon>Pyrodictium</taxon>
    </lineage>
</organism>
<dbReference type="Proteomes" id="UP000600071">
    <property type="component" value="Unassembled WGS sequence"/>
</dbReference>
<dbReference type="GO" id="GO:0005524">
    <property type="term" value="F:ATP binding"/>
    <property type="evidence" value="ECO:0007669"/>
    <property type="project" value="UniProtKB-KW"/>
</dbReference>
<comment type="caution">
    <text evidence="14">The sequence shown here is derived from an EMBL/GenBank/DDBJ whole genome shotgun (WGS) entry which is preliminary data.</text>
</comment>
<proteinExistence type="inferred from homology"/>
<evidence type="ECO:0000256" key="2">
    <source>
        <dbReference type="ARBA" id="ARBA00004496"/>
    </source>
</evidence>
<evidence type="ECO:0000313" key="14">
    <source>
        <dbReference type="EMBL" id="HIQ23871.1"/>
    </source>
</evidence>